<dbReference type="Pfam" id="PF00805">
    <property type="entry name" value="Pentapeptide"/>
    <property type="match status" value="3"/>
</dbReference>
<dbReference type="KEGG" id="mon:G8E03_02445"/>
<keyword evidence="3" id="KW-1185">Reference proteome</keyword>
<feature type="signal peptide" evidence="1">
    <location>
        <begin position="1"/>
        <end position="20"/>
    </location>
</feature>
<name>A0A6G7VI97_9RHOB</name>
<organism evidence="2 3">
    <name type="scientific">Pontivivens nitratireducens</name>
    <dbReference type="NCBI Taxonomy" id="2758038"/>
    <lineage>
        <taxon>Bacteria</taxon>
        <taxon>Pseudomonadati</taxon>
        <taxon>Pseudomonadota</taxon>
        <taxon>Alphaproteobacteria</taxon>
        <taxon>Rhodobacterales</taxon>
        <taxon>Paracoccaceae</taxon>
        <taxon>Pontivivens</taxon>
    </lineage>
</organism>
<keyword evidence="1" id="KW-0732">Signal</keyword>
<evidence type="ECO:0000313" key="3">
    <source>
        <dbReference type="Proteomes" id="UP000500791"/>
    </source>
</evidence>
<reference evidence="2 3" key="1">
    <citation type="submission" date="2020-03" db="EMBL/GenBank/DDBJ databases">
        <title>Complete genome sequence of Monaibacterium sp. ALG8 with diverse plasmids.</title>
        <authorList>
            <person name="Sun C."/>
        </authorList>
    </citation>
    <scope>NUCLEOTIDE SEQUENCE [LARGE SCALE GENOMIC DNA]</scope>
    <source>
        <strain evidence="2 3">ALG8</strain>
    </source>
</reference>
<dbReference type="InterPro" id="IPR001646">
    <property type="entry name" value="5peptide_repeat"/>
</dbReference>
<dbReference type="InterPro" id="IPR051082">
    <property type="entry name" value="Pentapeptide-BTB/POZ_domain"/>
</dbReference>
<evidence type="ECO:0000256" key="1">
    <source>
        <dbReference type="SAM" id="SignalP"/>
    </source>
</evidence>
<dbReference type="PANTHER" id="PTHR14136">
    <property type="entry name" value="BTB_POZ DOMAIN-CONTAINING PROTEIN KCTD9"/>
    <property type="match status" value="1"/>
</dbReference>
<evidence type="ECO:0000313" key="2">
    <source>
        <dbReference type="EMBL" id="QIK39724.1"/>
    </source>
</evidence>
<dbReference type="PANTHER" id="PTHR14136:SF17">
    <property type="entry name" value="BTB_POZ DOMAIN-CONTAINING PROTEIN KCTD9"/>
    <property type="match status" value="1"/>
</dbReference>
<dbReference type="SUPFAM" id="SSF141571">
    <property type="entry name" value="Pentapeptide repeat-like"/>
    <property type="match status" value="1"/>
</dbReference>
<dbReference type="Proteomes" id="UP000500791">
    <property type="component" value="Chromosome"/>
</dbReference>
<sequence length="137" mass="14198">MTMKKSALMAILVLAPMAAAAWEPEAMTRLKETGDCPGCDLSDANLRWANVYEAELAGAPNLVGAALSDADLSGADLYGANLEGADLRRSNLSGAKLSWATLKGADLTGADLTNATVDGVSFCNTTMPDGRIDDTNC</sequence>
<protein>
    <submittedName>
        <fullName evidence="2">Pentapeptide repeat-containing protein</fullName>
    </submittedName>
</protein>
<proteinExistence type="predicted"/>
<gene>
    <name evidence="2" type="ORF">G8E03_02445</name>
</gene>
<dbReference type="Gene3D" id="2.160.20.80">
    <property type="entry name" value="E3 ubiquitin-protein ligase SopA"/>
    <property type="match status" value="1"/>
</dbReference>
<accession>A0A6G7VI97</accession>
<feature type="chain" id="PRO_5026124930" evidence="1">
    <location>
        <begin position="21"/>
        <end position="137"/>
    </location>
</feature>
<dbReference type="EMBL" id="CP049811">
    <property type="protein sequence ID" value="QIK39724.1"/>
    <property type="molecule type" value="Genomic_DNA"/>
</dbReference>
<dbReference type="AlphaFoldDB" id="A0A6G7VI97"/>